<gene>
    <name evidence="2" type="ORF">PLXY2_LOCUS3461</name>
</gene>
<dbReference type="AlphaFoldDB" id="A0A8S4DSD4"/>
<dbReference type="PANTHER" id="PTHR47331">
    <property type="entry name" value="PHD-TYPE DOMAIN-CONTAINING PROTEIN"/>
    <property type="match status" value="1"/>
</dbReference>
<dbReference type="EMBL" id="CAJHNJ030000009">
    <property type="protein sequence ID" value="CAG9105568.1"/>
    <property type="molecule type" value="Genomic_DNA"/>
</dbReference>
<sequence>MPLKEDINSKLGQSKHIATAQLRNMERKLAKNPKLAEDYKAFMDEYIALNHMEPCKQTSIFECFLPHHAVQRSEALTSKVRVVFNASAPTSTGVSLNDLMYTGPNLQQDLQSIIMKWRTYQYAWTADIEKMFRQIKVNEQDQCYQKILWRDSPNQAIRIYHLSTVSYGCRSSPYLAMMTLRKLASDERHRYPAAAKVLEESFYMDDVCHGSHSIEHGQQLIMELNSLLKSGGFLLRKWSSNEPKLLKNLQVQESNDSNHFTFKTDSISKTLGLQWIPEKDVFTFTYKFG</sequence>
<dbReference type="InterPro" id="IPR043128">
    <property type="entry name" value="Rev_trsase/Diguanyl_cyclase"/>
</dbReference>
<dbReference type="PANTHER" id="PTHR47331:SF4">
    <property type="entry name" value="PEPTIDASE S1 DOMAIN-CONTAINING PROTEIN"/>
    <property type="match status" value="1"/>
</dbReference>
<proteinExistence type="predicted"/>
<dbReference type="Gene3D" id="3.10.10.10">
    <property type="entry name" value="HIV Type 1 Reverse Transcriptase, subunit A, domain 1"/>
    <property type="match status" value="1"/>
</dbReference>
<organism evidence="2 3">
    <name type="scientific">Plutella xylostella</name>
    <name type="common">Diamondback moth</name>
    <name type="synonym">Plutella maculipennis</name>
    <dbReference type="NCBI Taxonomy" id="51655"/>
    <lineage>
        <taxon>Eukaryota</taxon>
        <taxon>Metazoa</taxon>
        <taxon>Ecdysozoa</taxon>
        <taxon>Arthropoda</taxon>
        <taxon>Hexapoda</taxon>
        <taxon>Insecta</taxon>
        <taxon>Pterygota</taxon>
        <taxon>Neoptera</taxon>
        <taxon>Endopterygota</taxon>
        <taxon>Lepidoptera</taxon>
        <taxon>Glossata</taxon>
        <taxon>Ditrysia</taxon>
        <taxon>Yponomeutoidea</taxon>
        <taxon>Plutellidae</taxon>
        <taxon>Plutella</taxon>
    </lineage>
</organism>
<dbReference type="GO" id="GO:0071897">
    <property type="term" value="P:DNA biosynthetic process"/>
    <property type="evidence" value="ECO:0007669"/>
    <property type="project" value="UniProtKB-ARBA"/>
</dbReference>
<dbReference type="InterPro" id="IPR043502">
    <property type="entry name" value="DNA/RNA_pol_sf"/>
</dbReference>
<dbReference type="Pfam" id="PF00078">
    <property type="entry name" value="RVT_1"/>
    <property type="match status" value="1"/>
</dbReference>
<dbReference type="Gene3D" id="3.30.70.270">
    <property type="match status" value="1"/>
</dbReference>
<accession>A0A8S4DSD4</accession>
<dbReference type="SUPFAM" id="SSF56672">
    <property type="entry name" value="DNA/RNA polymerases"/>
    <property type="match status" value="1"/>
</dbReference>
<protein>
    <submittedName>
        <fullName evidence="2">(diamondback moth) hypothetical protein</fullName>
    </submittedName>
</protein>
<name>A0A8S4DSD4_PLUXY</name>
<dbReference type="Proteomes" id="UP000653454">
    <property type="component" value="Unassembled WGS sequence"/>
</dbReference>
<comment type="caution">
    <text evidence="2">The sequence shown here is derived from an EMBL/GenBank/DDBJ whole genome shotgun (WGS) entry which is preliminary data.</text>
</comment>
<keyword evidence="3" id="KW-1185">Reference proteome</keyword>
<evidence type="ECO:0000259" key="1">
    <source>
        <dbReference type="Pfam" id="PF00078"/>
    </source>
</evidence>
<evidence type="ECO:0000313" key="3">
    <source>
        <dbReference type="Proteomes" id="UP000653454"/>
    </source>
</evidence>
<feature type="domain" description="Reverse transcriptase" evidence="1">
    <location>
        <begin position="108"/>
        <end position="233"/>
    </location>
</feature>
<evidence type="ECO:0000313" key="2">
    <source>
        <dbReference type="EMBL" id="CAG9105568.1"/>
    </source>
</evidence>
<reference evidence="2" key="1">
    <citation type="submission" date="2020-11" db="EMBL/GenBank/DDBJ databases">
        <authorList>
            <person name="Whiteford S."/>
        </authorList>
    </citation>
    <scope>NUCLEOTIDE SEQUENCE</scope>
</reference>
<dbReference type="InterPro" id="IPR000477">
    <property type="entry name" value="RT_dom"/>
</dbReference>